<feature type="binding site" evidence="6">
    <location>
        <position position="164"/>
    </location>
    <ligand>
        <name>substrate</name>
    </ligand>
</feature>
<feature type="binding site" evidence="6">
    <location>
        <position position="114"/>
    </location>
    <ligand>
        <name>substrate</name>
    </ligand>
</feature>
<dbReference type="RefSeq" id="WP_119956826.1">
    <property type="nucleotide sequence ID" value="NZ_QYUR01000008.1"/>
</dbReference>
<dbReference type="GO" id="GO:0006537">
    <property type="term" value="P:glutamate biosynthetic process"/>
    <property type="evidence" value="ECO:0007669"/>
    <property type="project" value="TreeGrafter"/>
</dbReference>
<dbReference type="InterPro" id="IPR012338">
    <property type="entry name" value="Beta-lactam/transpept-like"/>
</dbReference>
<dbReference type="EMBL" id="QYUR01000008">
    <property type="protein sequence ID" value="RJG09031.1"/>
    <property type="molecule type" value="Genomic_DNA"/>
</dbReference>
<dbReference type="EC" id="3.5.1.2" evidence="3 6"/>
<keyword evidence="6" id="KW-0007">Acetylation</keyword>
<dbReference type="NCBIfam" id="NF002133">
    <property type="entry name" value="PRK00971.1-2"/>
    <property type="match status" value="1"/>
</dbReference>
<dbReference type="AlphaFoldDB" id="A0A418X992"/>
<dbReference type="Proteomes" id="UP000284021">
    <property type="component" value="Unassembled WGS sequence"/>
</dbReference>
<accession>A0A418X992</accession>
<gene>
    <name evidence="6" type="primary">glsA</name>
    <name evidence="7" type="ORF">D3879_24760</name>
</gene>
<dbReference type="FunFam" id="3.40.710.10:FF:000005">
    <property type="entry name" value="Glutaminase"/>
    <property type="match status" value="1"/>
</dbReference>
<keyword evidence="4 6" id="KW-0378">Hydrolase</keyword>
<feature type="binding site" evidence="6">
    <location>
        <position position="293"/>
    </location>
    <ligand>
        <name>substrate</name>
    </ligand>
</feature>
<evidence type="ECO:0000256" key="3">
    <source>
        <dbReference type="ARBA" id="ARBA00012918"/>
    </source>
</evidence>
<feature type="binding site" evidence="6">
    <location>
        <position position="311"/>
    </location>
    <ligand>
        <name>substrate</name>
    </ligand>
</feature>
<feature type="binding site" evidence="6">
    <location>
        <position position="210"/>
    </location>
    <ligand>
        <name>substrate</name>
    </ligand>
</feature>
<feature type="binding site" evidence="6">
    <location>
        <position position="217"/>
    </location>
    <ligand>
        <name>substrate</name>
    </ligand>
</feature>
<dbReference type="PANTHER" id="PTHR12544:SF29">
    <property type="entry name" value="GLUTAMINASE"/>
    <property type="match status" value="1"/>
</dbReference>
<evidence type="ECO:0000256" key="5">
    <source>
        <dbReference type="ARBA" id="ARBA00049534"/>
    </source>
</evidence>
<proteinExistence type="inferred from homology"/>
<evidence type="ECO:0000313" key="8">
    <source>
        <dbReference type="Proteomes" id="UP000284021"/>
    </source>
</evidence>
<dbReference type="SUPFAM" id="SSF56601">
    <property type="entry name" value="beta-lactamase/transpeptidase-like"/>
    <property type="match status" value="1"/>
</dbReference>
<evidence type="ECO:0000256" key="1">
    <source>
        <dbReference type="ARBA" id="ARBA00011076"/>
    </source>
</evidence>
<evidence type="ECO:0000256" key="4">
    <source>
        <dbReference type="ARBA" id="ARBA00022801"/>
    </source>
</evidence>
<name>A0A418X992_9PSED</name>
<evidence type="ECO:0000256" key="2">
    <source>
        <dbReference type="ARBA" id="ARBA00011881"/>
    </source>
</evidence>
<evidence type="ECO:0000313" key="7">
    <source>
        <dbReference type="EMBL" id="RJG09031.1"/>
    </source>
</evidence>
<dbReference type="GO" id="GO:0006543">
    <property type="term" value="P:L-glutamine catabolic process"/>
    <property type="evidence" value="ECO:0007669"/>
    <property type="project" value="TreeGrafter"/>
</dbReference>
<feature type="binding site" evidence="6">
    <location>
        <position position="241"/>
    </location>
    <ligand>
        <name>substrate</name>
    </ligand>
</feature>
<dbReference type="Gene3D" id="3.40.710.10">
    <property type="entry name" value="DD-peptidase/beta-lactamase superfamily"/>
    <property type="match status" value="1"/>
</dbReference>
<dbReference type="PANTHER" id="PTHR12544">
    <property type="entry name" value="GLUTAMINASE"/>
    <property type="match status" value="1"/>
</dbReference>
<organism evidence="7 8">
    <name type="scientific">Pseudomonas cavernicola</name>
    <dbReference type="NCBI Taxonomy" id="2320866"/>
    <lineage>
        <taxon>Bacteria</taxon>
        <taxon>Pseudomonadati</taxon>
        <taxon>Pseudomonadota</taxon>
        <taxon>Gammaproteobacteria</taxon>
        <taxon>Pseudomonadales</taxon>
        <taxon>Pseudomonadaceae</taxon>
        <taxon>Pseudomonas</taxon>
    </lineage>
</organism>
<evidence type="ECO:0000256" key="6">
    <source>
        <dbReference type="HAMAP-Rule" id="MF_00313"/>
    </source>
</evidence>
<reference evidence="7 8" key="1">
    <citation type="submission" date="2018-09" db="EMBL/GenBank/DDBJ databases">
        <authorList>
            <person name="Zhu H."/>
        </authorList>
    </citation>
    <scope>NUCLEOTIDE SEQUENCE [LARGE SCALE GENOMIC DNA]</scope>
    <source>
        <strain evidence="7 8">K1S02-6</strain>
    </source>
</reference>
<protein>
    <recommendedName>
        <fullName evidence="3 6">Glutaminase</fullName>
        <ecNumber evidence="3 6">3.5.1.2</ecNumber>
    </recommendedName>
</protein>
<keyword evidence="8" id="KW-1185">Reference proteome</keyword>
<dbReference type="NCBIfam" id="TIGR03814">
    <property type="entry name" value="Gln_ase"/>
    <property type="match status" value="1"/>
</dbReference>
<dbReference type="InterPro" id="IPR015868">
    <property type="entry name" value="Glutaminase"/>
</dbReference>
<dbReference type="HAMAP" id="MF_00313">
    <property type="entry name" value="Glutaminase"/>
    <property type="match status" value="1"/>
</dbReference>
<sequence length="357" mass="38054">MKDGSAREALLRQADCSASPDNFRSTHSRVYARAAENCDQDSQFNSRFDLAPRLPEILADIADIMSRRASRGKVADYIKPLANVDPAKFGIAVTLVNNMHYSAGDAEECFSIQSVSKVFSLTLALGKAGDALWKRVGRESSGNAFNSIVQLEYERGIPRNPFINSGAITVADVLLSSHQPKETIGEIVRFVRFLANDESIAIDPVVAVAEKETGFRNEALANYMKSFGNIKNAPAHVLGVYYHHCAIAMSCKQLAVAGGFLASGGVNPVTGLSVVSPERARRINSLMLTCGLYDGSGDYAFRVGLPSKSGVGGGVLAIVPGIASIAVWSPGLNAQGNSKLGVEALEILSGRVGWSIF</sequence>
<comment type="subunit">
    <text evidence="2 6">Homotetramer.</text>
</comment>
<dbReference type="GO" id="GO:0004359">
    <property type="term" value="F:glutaminase activity"/>
    <property type="evidence" value="ECO:0007669"/>
    <property type="project" value="UniProtKB-UniRule"/>
</dbReference>
<dbReference type="OrthoDB" id="9788822at2"/>
<comment type="catalytic activity">
    <reaction evidence="5 6">
        <text>L-glutamine + H2O = L-glutamate + NH4(+)</text>
        <dbReference type="Rhea" id="RHEA:15889"/>
        <dbReference type="ChEBI" id="CHEBI:15377"/>
        <dbReference type="ChEBI" id="CHEBI:28938"/>
        <dbReference type="ChEBI" id="CHEBI:29985"/>
        <dbReference type="ChEBI" id="CHEBI:58359"/>
        <dbReference type="EC" id="3.5.1.2"/>
    </reaction>
</comment>
<comment type="caution">
    <text evidence="7">The sequence shown here is derived from an EMBL/GenBank/DDBJ whole genome shotgun (WGS) entry which is preliminary data.</text>
</comment>
<comment type="similarity">
    <text evidence="1 6">Belongs to the glutaminase family.</text>
</comment>
<dbReference type="Pfam" id="PF04960">
    <property type="entry name" value="Glutaminase"/>
    <property type="match status" value="1"/>
</dbReference>